<dbReference type="InterPro" id="IPR001851">
    <property type="entry name" value="ABC_transp_permease"/>
</dbReference>
<sequence>MQTLLRFARAYGIVLVTVLLFVLLATTTEGFATLRNFRNILDQQSTVLIAASFLTIATIAGNFDVSVSAVFVATPLVALAVENATGSVPLAVLAAVLTGAAMGLFNGIIVARFRINSFIATLATSFMFFGVGYLVSGRSLLRPIGQDYPMLARTQILGLTSSTWVSFLMVIVATILLTRTRFGRNVFATGGNPEAARIAGVNVPRVQATTFVLLSTAAAIAGVLNSSRSLSAQPSDDFSFVFSVLTAVIVGGTSIAGGQGAVWRTVAGAFFLAFLSNGFNLHQIDPIWQRLIEGMVILIAVGVDAWTQRNSK</sequence>
<keyword evidence="4 6" id="KW-1133">Transmembrane helix</keyword>
<reference evidence="7" key="1">
    <citation type="submission" date="2020-07" db="EMBL/GenBank/DDBJ databases">
        <title>Huge and variable diversity of episymbiotic CPR bacteria and DPANN archaea in groundwater ecosystems.</title>
        <authorList>
            <person name="He C.Y."/>
            <person name="Keren R."/>
            <person name="Whittaker M."/>
            <person name="Farag I.F."/>
            <person name="Doudna J."/>
            <person name="Cate J.H.D."/>
            <person name="Banfield J.F."/>
        </authorList>
    </citation>
    <scope>NUCLEOTIDE SEQUENCE</scope>
    <source>
        <strain evidence="7">NC_groundwater_1586_Pr3_B-0.1um_66_15</strain>
    </source>
</reference>
<dbReference type="EMBL" id="JACRAF010000031">
    <property type="protein sequence ID" value="MBI4922412.1"/>
    <property type="molecule type" value="Genomic_DNA"/>
</dbReference>
<feature type="transmembrane region" description="Helical" evidence="6">
    <location>
        <begin position="238"/>
        <end position="255"/>
    </location>
</feature>
<evidence type="ECO:0000256" key="2">
    <source>
        <dbReference type="ARBA" id="ARBA00022475"/>
    </source>
</evidence>
<dbReference type="GO" id="GO:0022857">
    <property type="term" value="F:transmembrane transporter activity"/>
    <property type="evidence" value="ECO:0007669"/>
    <property type="project" value="InterPro"/>
</dbReference>
<evidence type="ECO:0000256" key="4">
    <source>
        <dbReference type="ARBA" id="ARBA00022989"/>
    </source>
</evidence>
<feature type="transmembrane region" description="Helical" evidence="6">
    <location>
        <begin position="90"/>
        <end position="111"/>
    </location>
</feature>
<comment type="caution">
    <text evidence="7">The sequence shown here is derived from an EMBL/GenBank/DDBJ whole genome shotgun (WGS) entry which is preliminary data.</text>
</comment>
<feature type="transmembrane region" description="Helical" evidence="6">
    <location>
        <begin position="47"/>
        <end position="78"/>
    </location>
</feature>
<dbReference type="GO" id="GO:0005886">
    <property type="term" value="C:plasma membrane"/>
    <property type="evidence" value="ECO:0007669"/>
    <property type="project" value="UniProtKB-SubCell"/>
</dbReference>
<evidence type="ECO:0000256" key="3">
    <source>
        <dbReference type="ARBA" id="ARBA00022692"/>
    </source>
</evidence>
<feature type="transmembrane region" description="Helical" evidence="6">
    <location>
        <begin position="6"/>
        <end position="26"/>
    </location>
</feature>
<evidence type="ECO:0000256" key="1">
    <source>
        <dbReference type="ARBA" id="ARBA00004651"/>
    </source>
</evidence>
<evidence type="ECO:0000256" key="5">
    <source>
        <dbReference type="ARBA" id="ARBA00023136"/>
    </source>
</evidence>
<proteinExistence type="predicted"/>
<comment type="subcellular location">
    <subcellularLocation>
        <location evidence="1">Cell membrane</location>
        <topology evidence="1">Multi-pass membrane protein</topology>
    </subcellularLocation>
</comment>
<evidence type="ECO:0000313" key="7">
    <source>
        <dbReference type="EMBL" id="MBI4922412.1"/>
    </source>
</evidence>
<name>A0A933L3C7_9HYPH</name>
<feature type="transmembrane region" description="Helical" evidence="6">
    <location>
        <begin position="156"/>
        <end position="177"/>
    </location>
</feature>
<evidence type="ECO:0000256" key="6">
    <source>
        <dbReference type="SAM" id="Phobius"/>
    </source>
</evidence>
<dbReference type="Pfam" id="PF02653">
    <property type="entry name" value="BPD_transp_2"/>
    <property type="match status" value="1"/>
</dbReference>
<organism evidence="7 8">
    <name type="scientific">Devosia nanyangense</name>
    <dbReference type="NCBI Taxonomy" id="1228055"/>
    <lineage>
        <taxon>Bacteria</taxon>
        <taxon>Pseudomonadati</taxon>
        <taxon>Pseudomonadota</taxon>
        <taxon>Alphaproteobacteria</taxon>
        <taxon>Hyphomicrobiales</taxon>
        <taxon>Devosiaceae</taxon>
        <taxon>Devosia</taxon>
    </lineage>
</organism>
<keyword evidence="2" id="KW-1003">Cell membrane</keyword>
<keyword evidence="5 6" id="KW-0472">Membrane</keyword>
<dbReference type="Proteomes" id="UP000782610">
    <property type="component" value="Unassembled WGS sequence"/>
</dbReference>
<gene>
    <name evidence="7" type="ORF">HY834_11735</name>
</gene>
<dbReference type="PANTHER" id="PTHR32196">
    <property type="entry name" value="ABC TRANSPORTER PERMEASE PROTEIN YPHD-RELATED-RELATED"/>
    <property type="match status" value="1"/>
</dbReference>
<feature type="transmembrane region" description="Helical" evidence="6">
    <location>
        <begin position="262"/>
        <end position="281"/>
    </location>
</feature>
<accession>A0A933L3C7</accession>
<keyword evidence="3 6" id="KW-0812">Transmembrane</keyword>
<dbReference type="AlphaFoldDB" id="A0A933L3C7"/>
<protein>
    <submittedName>
        <fullName evidence="7">ABC transporter permease</fullName>
    </submittedName>
</protein>
<feature type="transmembrane region" description="Helical" evidence="6">
    <location>
        <begin position="118"/>
        <end position="136"/>
    </location>
</feature>
<evidence type="ECO:0000313" key="8">
    <source>
        <dbReference type="Proteomes" id="UP000782610"/>
    </source>
</evidence>
<dbReference type="CDD" id="cd06579">
    <property type="entry name" value="TM_PBP1_transp_AraH_like"/>
    <property type="match status" value="1"/>
</dbReference>